<keyword evidence="3 9" id="KW-0548">Nucleotidyltransferase</keyword>
<comment type="function">
    <text evidence="9">Reversibly transfers an adenylyl group from ATP to 4'-phosphopantetheine, yielding dephospho-CoA (dPCoA) and pyrophosphate.</text>
</comment>
<dbReference type="GO" id="GO:0005737">
    <property type="term" value="C:cytoplasm"/>
    <property type="evidence" value="ECO:0007669"/>
    <property type="project" value="UniProtKB-SubCell"/>
</dbReference>
<evidence type="ECO:0000256" key="3">
    <source>
        <dbReference type="ARBA" id="ARBA00022695"/>
    </source>
</evidence>
<keyword evidence="4 9" id="KW-0547">Nucleotide-binding</keyword>
<feature type="domain" description="Cytidyltransferase-like" evidence="10">
    <location>
        <begin position="6"/>
        <end position="135"/>
    </location>
</feature>
<comment type="cofactor">
    <cofactor evidence="9">
        <name>Mg(2+)</name>
        <dbReference type="ChEBI" id="CHEBI:18420"/>
    </cofactor>
</comment>
<evidence type="ECO:0000256" key="2">
    <source>
        <dbReference type="ARBA" id="ARBA00022679"/>
    </source>
</evidence>
<comment type="similarity">
    <text evidence="9">Belongs to the bacterial CoaD family.</text>
</comment>
<evidence type="ECO:0000256" key="4">
    <source>
        <dbReference type="ARBA" id="ARBA00022741"/>
    </source>
</evidence>
<evidence type="ECO:0000256" key="8">
    <source>
        <dbReference type="ARBA" id="ARBA00029346"/>
    </source>
</evidence>
<comment type="pathway">
    <text evidence="9">Cofactor biosynthesis; coenzyme A biosynthesis; CoA from (R)-pantothenate: step 4/5.</text>
</comment>
<feature type="binding site" evidence="9">
    <location>
        <position position="42"/>
    </location>
    <ligand>
        <name>substrate</name>
    </ligand>
</feature>
<dbReference type="AlphaFoldDB" id="A0A520MWV0"/>
<keyword evidence="6 9" id="KW-0460">Magnesium</keyword>
<evidence type="ECO:0000256" key="6">
    <source>
        <dbReference type="ARBA" id="ARBA00022842"/>
    </source>
</evidence>
<dbReference type="PANTHER" id="PTHR21342:SF1">
    <property type="entry name" value="PHOSPHOPANTETHEINE ADENYLYLTRANSFERASE"/>
    <property type="match status" value="1"/>
</dbReference>
<dbReference type="GO" id="GO:0004595">
    <property type="term" value="F:pantetheine-phosphate adenylyltransferase activity"/>
    <property type="evidence" value="ECO:0007669"/>
    <property type="project" value="UniProtKB-UniRule"/>
</dbReference>
<evidence type="ECO:0000256" key="7">
    <source>
        <dbReference type="ARBA" id="ARBA00022993"/>
    </source>
</evidence>
<feature type="binding site" evidence="9">
    <location>
        <begin position="10"/>
        <end position="11"/>
    </location>
    <ligand>
        <name>ATP</name>
        <dbReference type="ChEBI" id="CHEBI:30616"/>
    </ligand>
</feature>
<evidence type="ECO:0000256" key="5">
    <source>
        <dbReference type="ARBA" id="ARBA00022840"/>
    </source>
</evidence>
<dbReference type="Gene3D" id="3.40.50.620">
    <property type="entry name" value="HUPs"/>
    <property type="match status" value="1"/>
</dbReference>
<feature type="site" description="Transition state stabilizer" evidence="9">
    <location>
        <position position="18"/>
    </location>
</feature>
<feature type="binding site" evidence="9">
    <location>
        <position position="100"/>
    </location>
    <ligand>
        <name>ATP</name>
        <dbReference type="ChEBI" id="CHEBI:30616"/>
    </ligand>
</feature>
<dbReference type="InterPro" id="IPR004821">
    <property type="entry name" value="Cyt_trans-like"/>
</dbReference>
<feature type="binding site" evidence="9">
    <location>
        <position position="75"/>
    </location>
    <ligand>
        <name>substrate</name>
    </ligand>
</feature>
<gene>
    <name evidence="9" type="primary">coaD</name>
    <name evidence="11" type="ORF">EVA92_04725</name>
</gene>
<feature type="binding site" evidence="9">
    <location>
        <begin position="125"/>
        <end position="131"/>
    </location>
    <ligand>
        <name>ATP</name>
        <dbReference type="ChEBI" id="CHEBI:30616"/>
    </ligand>
</feature>
<dbReference type="EMBL" id="SHBE01000012">
    <property type="protein sequence ID" value="RZO25708.1"/>
    <property type="molecule type" value="Genomic_DNA"/>
</dbReference>
<dbReference type="PANTHER" id="PTHR21342">
    <property type="entry name" value="PHOSPHOPANTETHEINE ADENYLYLTRANSFERASE"/>
    <property type="match status" value="1"/>
</dbReference>
<keyword evidence="2 9" id="KW-0808">Transferase</keyword>
<dbReference type="GO" id="GO:0005524">
    <property type="term" value="F:ATP binding"/>
    <property type="evidence" value="ECO:0007669"/>
    <property type="project" value="UniProtKB-KW"/>
</dbReference>
<dbReference type="SUPFAM" id="SSF52374">
    <property type="entry name" value="Nucleotidylyl transferase"/>
    <property type="match status" value="1"/>
</dbReference>
<keyword evidence="1 9" id="KW-0963">Cytoplasm</keyword>
<dbReference type="CDD" id="cd02163">
    <property type="entry name" value="PPAT"/>
    <property type="match status" value="1"/>
</dbReference>
<accession>A0A520MWV0</accession>
<dbReference type="PRINTS" id="PR01020">
    <property type="entry name" value="LPSBIOSNTHSS"/>
</dbReference>
<evidence type="ECO:0000313" key="11">
    <source>
        <dbReference type="EMBL" id="RZO25708.1"/>
    </source>
</evidence>
<dbReference type="InterPro" id="IPR014729">
    <property type="entry name" value="Rossmann-like_a/b/a_fold"/>
</dbReference>
<dbReference type="Proteomes" id="UP000315825">
    <property type="component" value="Unassembled WGS sequence"/>
</dbReference>
<feature type="binding site" evidence="9">
    <location>
        <position position="89"/>
    </location>
    <ligand>
        <name>substrate</name>
    </ligand>
</feature>
<comment type="subunit">
    <text evidence="9">Homohexamer.</text>
</comment>
<evidence type="ECO:0000256" key="9">
    <source>
        <dbReference type="HAMAP-Rule" id="MF_00151"/>
    </source>
</evidence>
<dbReference type="UniPathway" id="UPA00241">
    <property type="reaction ID" value="UER00355"/>
</dbReference>
<dbReference type="NCBIfam" id="TIGR00125">
    <property type="entry name" value="cyt_tran_rel"/>
    <property type="match status" value="1"/>
</dbReference>
<name>A0A520MWV0_9GAMM</name>
<dbReference type="GO" id="GO:0015937">
    <property type="term" value="P:coenzyme A biosynthetic process"/>
    <property type="evidence" value="ECO:0007669"/>
    <property type="project" value="UniProtKB-UniRule"/>
</dbReference>
<evidence type="ECO:0000256" key="1">
    <source>
        <dbReference type="ARBA" id="ARBA00022490"/>
    </source>
</evidence>
<dbReference type="InterPro" id="IPR001980">
    <property type="entry name" value="PPAT"/>
</dbReference>
<dbReference type="HAMAP" id="MF_00151">
    <property type="entry name" value="PPAT_bact"/>
    <property type="match status" value="1"/>
</dbReference>
<comment type="caution">
    <text evidence="11">The sequence shown here is derived from an EMBL/GenBank/DDBJ whole genome shotgun (WGS) entry which is preliminary data.</text>
</comment>
<reference evidence="11 12" key="1">
    <citation type="submission" date="2019-02" db="EMBL/GenBank/DDBJ databases">
        <title>Prokaryotic population dynamics and viral predation in marine succession experiment using metagenomics: the confinement effect.</title>
        <authorList>
            <person name="Haro-Moreno J.M."/>
            <person name="Rodriguez-Valera F."/>
            <person name="Lopez-Perez M."/>
        </authorList>
    </citation>
    <scope>NUCLEOTIDE SEQUENCE [LARGE SCALE GENOMIC DNA]</scope>
    <source>
        <strain evidence="11">MED-G159</strain>
    </source>
</reference>
<evidence type="ECO:0000313" key="12">
    <source>
        <dbReference type="Proteomes" id="UP000315825"/>
    </source>
</evidence>
<sequence>MRKIGLYPGSFDPLTKGHMDIIKRALKIFDEVVIAVVKNSSKKLLFSLDERKAIIDEVYKTEKNISCISLDSKLSVELANEINALAIIRGLRAMSDFEYEFQIASINRSQNKQIESVFFAAQDKLTFVSSSMVKEIAQYKGKISKFVDPIVEKILEEKIKSSGT</sequence>
<feature type="binding site" evidence="9">
    <location>
        <position position="10"/>
    </location>
    <ligand>
        <name>substrate</name>
    </ligand>
</feature>
<dbReference type="Pfam" id="PF01467">
    <property type="entry name" value="CTP_transf_like"/>
    <property type="match status" value="1"/>
</dbReference>
<comment type="subcellular location">
    <subcellularLocation>
        <location evidence="9">Cytoplasm</location>
    </subcellularLocation>
</comment>
<dbReference type="EC" id="2.7.7.3" evidence="9"/>
<feature type="binding site" evidence="9">
    <location>
        <begin position="90"/>
        <end position="92"/>
    </location>
    <ligand>
        <name>ATP</name>
        <dbReference type="ChEBI" id="CHEBI:30616"/>
    </ligand>
</feature>
<evidence type="ECO:0000259" key="10">
    <source>
        <dbReference type="Pfam" id="PF01467"/>
    </source>
</evidence>
<protein>
    <recommendedName>
        <fullName evidence="9">Phosphopantetheine adenylyltransferase</fullName>
        <ecNumber evidence="9">2.7.7.3</ecNumber>
    </recommendedName>
    <alternativeName>
        <fullName evidence="9">Dephospho-CoA pyrophosphorylase</fullName>
    </alternativeName>
    <alternativeName>
        <fullName evidence="9">Pantetheine-phosphate adenylyltransferase</fullName>
        <shortName evidence="9">PPAT</shortName>
    </alternativeName>
</protein>
<organism evidence="11 12">
    <name type="scientific">SAR86 cluster bacterium</name>
    <dbReference type="NCBI Taxonomy" id="2030880"/>
    <lineage>
        <taxon>Bacteria</taxon>
        <taxon>Pseudomonadati</taxon>
        <taxon>Pseudomonadota</taxon>
        <taxon>Gammaproteobacteria</taxon>
        <taxon>SAR86 cluster</taxon>
    </lineage>
</organism>
<feature type="binding site" evidence="9">
    <location>
        <position position="18"/>
    </location>
    <ligand>
        <name>ATP</name>
        <dbReference type="ChEBI" id="CHEBI:30616"/>
    </ligand>
</feature>
<keyword evidence="5 9" id="KW-0067">ATP-binding</keyword>
<proteinExistence type="inferred from homology"/>
<comment type="catalytic activity">
    <reaction evidence="8 9">
        <text>(R)-4'-phosphopantetheine + ATP + H(+) = 3'-dephospho-CoA + diphosphate</text>
        <dbReference type="Rhea" id="RHEA:19801"/>
        <dbReference type="ChEBI" id="CHEBI:15378"/>
        <dbReference type="ChEBI" id="CHEBI:30616"/>
        <dbReference type="ChEBI" id="CHEBI:33019"/>
        <dbReference type="ChEBI" id="CHEBI:57328"/>
        <dbReference type="ChEBI" id="CHEBI:61723"/>
        <dbReference type="EC" id="2.7.7.3"/>
    </reaction>
</comment>
<keyword evidence="7 9" id="KW-0173">Coenzyme A biosynthesis</keyword>
<dbReference type="NCBIfam" id="TIGR01510">
    <property type="entry name" value="coaD_prev_kdtB"/>
    <property type="match status" value="1"/>
</dbReference>